<evidence type="ECO:0000313" key="2">
    <source>
        <dbReference type="EMBL" id="MBK0394115.1"/>
    </source>
</evidence>
<keyword evidence="1" id="KW-0812">Transmembrane</keyword>
<accession>A0A934Q0T5</accession>
<protein>
    <recommendedName>
        <fullName evidence="4">Secreted protein</fullName>
    </recommendedName>
</protein>
<keyword evidence="3" id="KW-1185">Reference proteome</keyword>
<dbReference type="EMBL" id="JAEDAO010000001">
    <property type="protein sequence ID" value="MBK0394115.1"/>
    <property type="molecule type" value="Genomic_DNA"/>
</dbReference>
<dbReference type="AlphaFoldDB" id="A0A934Q0T5"/>
<keyword evidence="1" id="KW-1133">Transmembrane helix</keyword>
<dbReference type="RefSeq" id="WP_200789118.1">
    <property type="nucleotide sequence ID" value="NZ_JAEDAO010000001.1"/>
</dbReference>
<reference evidence="2" key="1">
    <citation type="submission" date="2020-12" db="EMBL/GenBank/DDBJ databases">
        <title>Ramlibacter sp. nov., isolated from a freshwater alga, Cryptomonas.</title>
        <authorList>
            <person name="Kim H.M."/>
            <person name="Jeon C.O."/>
        </authorList>
    </citation>
    <scope>NUCLEOTIDE SEQUENCE</scope>
    <source>
        <strain evidence="2">CrO1</strain>
    </source>
</reference>
<comment type="caution">
    <text evidence="2">The sequence shown here is derived from an EMBL/GenBank/DDBJ whole genome shotgun (WGS) entry which is preliminary data.</text>
</comment>
<evidence type="ECO:0000256" key="1">
    <source>
        <dbReference type="SAM" id="Phobius"/>
    </source>
</evidence>
<evidence type="ECO:0008006" key="4">
    <source>
        <dbReference type="Google" id="ProtNLM"/>
    </source>
</evidence>
<gene>
    <name evidence="2" type="ORF">I8E28_16050</name>
</gene>
<name>A0A934Q0T5_9BURK</name>
<sequence>MDGNDNMLLLVAVLVAILAVVAIWLWSRRSRSQHLERYFGPEYHREVARTGSRDKAEAELMARQKRVEDLHIVPLAPTDAQRFTQQWRAVQARFVDNPRGALAEADQLVRDLMQRRGYPMGEFEQRAADISVHHPQVVEHYRAAHLIADGDRRGQVDTEGMRQAVIHYRALFAELLETRDDDRDGGRAHHHGMRTQS</sequence>
<feature type="transmembrane region" description="Helical" evidence="1">
    <location>
        <begin position="6"/>
        <end position="27"/>
    </location>
</feature>
<dbReference type="Proteomes" id="UP000617041">
    <property type="component" value="Unassembled WGS sequence"/>
</dbReference>
<proteinExistence type="predicted"/>
<organism evidence="2 3">
    <name type="scientific">Ramlibacter algicola</name>
    <dbReference type="NCBI Taxonomy" id="2795217"/>
    <lineage>
        <taxon>Bacteria</taxon>
        <taxon>Pseudomonadati</taxon>
        <taxon>Pseudomonadota</taxon>
        <taxon>Betaproteobacteria</taxon>
        <taxon>Burkholderiales</taxon>
        <taxon>Comamonadaceae</taxon>
        <taxon>Ramlibacter</taxon>
    </lineage>
</organism>
<evidence type="ECO:0000313" key="3">
    <source>
        <dbReference type="Proteomes" id="UP000617041"/>
    </source>
</evidence>
<keyword evidence="1" id="KW-0472">Membrane</keyword>